<protein>
    <submittedName>
        <fullName evidence="1">Uncharacterized protein</fullName>
    </submittedName>
</protein>
<keyword evidence="2" id="KW-1185">Reference proteome</keyword>
<reference evidence="1" key="1">
    <citation type="submission" date="2022-11" db="EMBL/GenBank/DDBJ databases">
        <title>Centuries of genome instability and evolution in soft-shell clam transmissible cancer (bioRxiv).</title>
        <authorList>
            <person name="Hart S.F.M."/>
            <person name="Yonemitsu M.A."/>
            <person name="Giersch R.M."/>
            <person name="Beal B.F."/>
            <person name="Arriagada G."/>
            <person name="Davis B.W."/>
            <person name="Ostrander E.A."/>
            <person name="Goff S.P."/>
            <person name="Metzger M.J."/>
        </authorList>
    </citation>
    <scope>NUCLEOTIDE SEQUENCE</scope>
    <source>
        <strain evidence="1">MELC-2E11</strain>
        <tissue evidence="1">Siphon/mantle</tissue>
    </source>
</reference>
<name>A0ABY7E9K2_MYAAR</name>
<accession>A0ABY7E9K2</accession>
<dbReference type="EMBL" id="CP111016">
    <property type="protein sequence ID" value="WAR05864.1"/>
    <property type="molecule type" value="Genomic_DNA"/>
</dbReference>
<evidence type="ECO:0000313" key="1">
    <source>
        <dbReference type="EMBL" id="WAR05864.1"/>
    </source>
</evidence>
<sequence>MYCKSNSRQETVHTIGTTALHQRYYITEHLMSEINNGIALVEYIGIFPERHDHRGVKNNERNVKYIRSKPSINCHLQQELKHKGVKQVEIEMNKHSSDDFNKQRNEKQLRNIKYNFDKSKKDVSETGNLADQIINVEEMIKTGDFVQIVKHMNGLKQPTNTLFTDQQITDIKRGAFLGMDKTYNCLQRLISCQAHHTRITDLLRPEIYLHQLNDARVKHKTSKTKSEQIYVSPLSRQTRTPTKHDAQAGEKKLLPLTLQIKPRGKIIRNWTNNNSESANHVLKTATSWKITELAVFICKLNDIVVNAHEERCRAIRDIGNYSRSSKFRHHMTDIDIWEIMSQE</sequence>
<dbReference type="Proteomes" id="UP001164746">
    <property type="component" value="Chromosome 5"/>
</dbReference>
<organism evidence="1 2">
    <name type="scientific">Mya arenaria</name>
    <name type="common">Soft-shell clam</name>
    <dbReference type="NCBI Taxonomy" id="6604"/>
    <lineage>
        <taxon>Eukaryota</taxon>
        <taxon>Metazoa</taxon>
        <taxon>Spiralia</taxon>
        <taxon>Lophotrochozoa</taxon>
        <taxon>Mollusca</taxon>
        <taxon>Bivalvia</taxon>
        <taxon>Autobranchia</taxon>
        <taxon>Heteroconchia</taxon>
        <taxon>Euheterodonta</taxon>
        <taxon>Imparidentia</taxon>
        <taxon>Neoheterodontei</taxon>
        <taxon>Myida</taxon>
        <taxon>Myoidea</taxon>
        <taxon>Myidae</taxon>
        <taxon>Mya</taxon>
    </lineage>
</organism>
<gene>
    <name evidence="1" type="ORF">MAR_021233</name>
</gene>
<evidence type="ECO:0000313" key="2">
    <source>
        <dbReference type="Proteomes" id="UP001164746"/>
    </source>
</evidence>
<proteinExistence type="predicted"/>